<protein>
    <submittedName>
        <fullName evidence="1">DUF4085 family protein</fullName>
    </submittedName>
</protein>
<keyword evidence="2" id="KW-1185">Reference proteome</keyword>
<evidence type="ECO:0000313" key="2">
    <source>
        <dbReference type="Proteomes" id="UP000676194"/>
    </source>
</evidence>
<evidence type="ECO:0000313" key="1">
    <source>
        <dbReference type="EMBL" id="QVL34593.1"/>
    </source>
</evidence>
<sequence length="149" mass="17003">MVFFTREIYLGLQPCSGWERKAARQWLRSAKLYEQYLAAMAPMLPPSVRRLCKQGLHDGVVQFAKLSGCELVLVVDTTNALSGFRGRQVRLTFHGVVGRFAVAKLVGQWWLYEEAHLRSGGRFCLSVMFDRTELDIEAEELVIELLPKQ</sequence>
<gene>
    <name evidence="1" type="ORF">KIH39_11995</name>
</gene>
<dbReference type="KEGG" id="tsph:KIH39_11995"/>
<dbReference type="RefSeq" id="WP_213499729.1">
    <property type="nucleotide sequence ID" value="NZ_CP074694.1"/>
</dbReference>
<proteinExistence type="predicted"/>
<dbReference type="InterPro" id="IPR025144">
    <property type="entry name" value="DUF4085"/>
</dbReference>
<dbReference type="AlphaFoldDB" id="A0A8E6BCE0"/>
<dbReference type="Proteomes" id="UP000676194">
    <property type="component" value="Chromosome"/>
</dbReference>
<name>A0A8E6BCE0_9BACT</name>
<reference evidence="1" key="1">
    <citation type="submission" date="2021-05" db="EMBL/GenBank/DDBJ databases">
        <title>Complete genome sequence of the cellulolytic planctomycete Telmatocola sphagniphila SP2T and characterization of the first cellulase from planctomycetes.</title>
        <authorList>
            <person name="Rakitin A.L."/>
            <person name="Beletsky A.V."/>
            <person name="Naumoff D.G."/>
            <person name="Kulichevskaya I.S."/>
            <person name="Mardanov A.V."/>
            <person name="Ravin N.V."/>
            <person name="Dedysh S.N."/>
        </authorList>
    </citation>
    <scope>NUCLEOTIDE SEQUENCE</scope>
    <source>
        <strain evidence="1">SP2T</strain>
    </source>
</reference>
<organism evidence="1 2">
    <name type="scientific">Telmatocola sphagniphila</name>
    <dbReference type="NCBI Taxonomy" id="1123043"/>
    <lineage>
        <taxon>Bacteria</taxon>
        <taxon>Pseudomonadati</taxon>
        <taxon>Planctomycetota</taxon>
        <taxon>Planctomycetia</taxon>
        <taxon>Gemmatales</taxon>
        <taxon>Gemmataceae</taxon>
    </lineage>
</organism>
<dbReference type="Pfam" id="PF13315">
    <property type="entry name" value="DUF4085"/>
    <property type="match status" value="1"/>
</dbReference>
<accession>A0A8E6BCE0</accession>
<dbReference type="EMBL" id="CP074694">
    <property type="protein sequence ID" value="QVL34593.1"/>
    <property type="molecule type" value="Genomic_DNA"/>
</dbReference>